<sequence>MTSPGEKAPLLEAREVWKRFGTIEALRGANFTLGHGEIVALMGDNGAGKSTLVKTLCGLHAPSEGDILFEGKPVQFASPRDAQAVGMETVYQDLAMAPELDAAANMFLGREILRDGLLGRMGFLDKPKMRARTVDALTTMKVALKSVDAPISTLSGGQRQSIAVVRAVTWADKIVVMDEPTAALGVAQSAAVLDLVRRIKESGRSVILISHNVPDVLAVADRVEVLRHGRRTARLSREEMSMEKIVAAITGAFANEAAK</sequence>
<dbReference type="InterPro" id="IPR003439">
    <property type="entry name" value="ABC_transporter-like_ATP-bd"/>
</dbReference>
<keyword evidence="1" id="KW-0547">Nucleotide-binding</keyword>
<proteinExistence type="predicted"/>
<gene>
    <name evidence="4" type="ORF">ACFPP9_23795</name>
</gene>
<organism evidence="4 5">
    <name type="scientific">Kaistia terrae</name>
    <dbReference type="NCBI Taxonomy" id="537017"/>
    <lineage>
        <taxon>Bacteria</taxon>
        <taxon>Pseudomonadati</taxon>
        <taxon>Pseudomonadota</taxon>
        <taxon>Alphaproteobacteria</taxon>
        <taxon>Hyphomicrobiales</taxon>
        <taxon>Kaistiaceae</taxon>
        <taxon>Kaistia</taxon>
    </lineage>
</organism>
<dbReference type="SUPFAM" id="SSF52540">
    <property type="entry name" value="P-loop containing nucleoside triphosphate hydrolases"/>
    <property type="match status" value="1"/>
</dbReference>
<dbReference type="RefSeq" id="WP_266344422.1">
    <property type="nucleotide sequence ID" value="NZ_JAPKNH010000005.1"/>
</dbReference>
<dbReference type="Proteomes" id="UP001596150">
    <property type="component" value="Unassembled WGS sequence"/>
</dbReference>
<dbReference type="InterPro" id="IPR050107">
    <property type="entry name" value="ABC_carbohydrate_import_ATPase"/>
</dbReference>
<dbReference type="InterPro" id="IPR003593">
    <property type="entry name" value="AAA+_ATPase"/>
</dbReference>
<keyword evidence="5" id="KW-1185">Reference proteome</keyword>
<evidence type="ECO:0000256" key="1">
    <source>
        <dbReference type="ARBA" id="ARBA00022741"/>
    </source>
</evidence>
<accession>A0ABW0Q2E0</accession>
<evidence type="ECO:0000313" key="5">
    <source>
        <dbReference type="Proteomes" id="UP001596150"/>
    </source>
</evidence>
<evidence type="ECO:0000256" key="2">
    <source>
        <dbReference type="ARBA" id="ARBA00022840"/>
    </source>
</evidence>
<dbReference type="PANTHER" id="PTHR43790">
    <property type="entry name" value="CARBOHYDRATE TRANSPORT ATP-BINDING PROTEIN MG119-RELATED"/>
    <property type="match status" value="1"/>
</dbReference>
<keyword evidence="2 4" id="KW-0067">ATP-binding</keyword>
<dbReference type="Pfam" id="PF00005">
    <property type="entry name" value="ABC_tran"/>
    <property type="match status" value="1"/>
</dbReference>
<dbReference type="SMART" id="SM00382">
    <property type="entry name" value="AAA"/>
    <property type="match status" value="1"/>
</dbReference>
<protein>
    <submittedName>
        <fullName evidence="4">ATP-binding cassette domain-containing protein</fullName>
    </submittedName>
</protein>
<dbReference type="PROSITE" id="PS50893">
    <property type="entry name" value="ABC_TRANSPORTER_2"/>
    <property type="match status" value="1"/>
</dbReference>
<evidence type="ECO:0000259" key="3">
    <source>
        <dbReference type="PROSITE" id="PS50893"/>
    </source>
</evidence>
<dbReference type="PANTHER" id="PTHR43790:SF8">
    <property type="entry name" value="SUGAR ABC TRANSPORTER ATP-BINDING PROTEIN"/>
    <property type="match status" value="1"/>
</dbReference>
<name>A0ABW0Q2E0_9HYPH</name>
<dbReference type="Gene3D" id="3.40.50.300">
    <property type="entry name" value="P-loop containing nucleotide triphosphate hydrolases"/>
    <property type="match status" value="1"/>
</dbReference>
<dbReference type="GO" id="GO:0005524">
    <property type="term" value="F:ATP binding"/>
    <property type="evidence" value="ECO:0007669"/>
    <property type="project" value="UniProtKB-KW"/>
</dbReference>
<reference evidence="5" key="1">
    <citation type="journal article" date="2019" name="Int. J. Syst. Evol. Microbiol.">
        <title>The Global Catalogue of Microorganisms (GCM) 10K type strain sequencing project: providing services to taxonomists for standard genome sequencing and annotation.</title>
        <authorList>
            <consortium name="The Broad Institute Genomics Platform"/>
            <consortium name="The Broad Institute Genome Sequencing Center for Infectious Disease"/>
            <person name="Wu L."/>
            <person name="Ma J."/>
        </authorList>
    </citation>
    <scope>NUCLEOTIDE SEQUENCE [LARGE SCALE GENOMIC DNA]</scope>
    <source>
        <strain evidence="5">KACC 12633</strain>
    </source>
</reference>
<dbReference type="InterPro" id="IPR027417">
    <property type="entry name" value="P-loop_NTPase"/>
</dbReference>
<dbReference type="EMBL" id="JBHSML010000014">
    <property type="protein sequence ID" value="MFC5518818.1"/>
    <property type="molecule type" value="Genomic_DNA"/>
</dbReference>
<dbReference type="CDD" id="cd03216">
    <property type="entry name" value="ABC_Carb_Monos_I"/>
    <property type="match status" value="1"/>
</dbReference>
<evidence type="ECO:0000313" key="4">
    <source>
        <dbReference type="EMBL" id="MFC5518818.1"/>
    </source>
</evidence>
<feature type="domain" description="ABC transporter" evidence="3">
    <location>
        <begin position="11"/>
        <end position="253"/>
    </location>
</feature>
<comment type="caution">
    <text evidence="4">The sequence shown here is derived from an EMBL/GenBank/DDBJ whole genome shotgun (WGS) entry which is preliminary data.</text>
</comment>